<protein>
    <submittedName>
        <fullName evidence="3">E2F-associated phosphoprotein-like</fullName>
    </submittedName>
</protein>
<organism evidence="2 3">
    <name type="scientific">Galendromus occidentalis</name>
    <name type="common">western predatory mite</name>
    <dbReference type="NCBI Taxonomy" id="34638"/>
    <lineage>
        <taxon>Eukaryota</taxon>
        <taxon>Metazoa</taxon>
        <taxon>Ecdysozoa</taxon>
        <taxon>Arthropoda</taxon>
        <taxon>Chelicerata</taxon>
        <taxon>Arachnida</taxon>
        <taxon>Acari</taxon>
        <taxon>Parasitiformes</taxon>
        <taxon>Mesostigmata</taxon>
        <taxon>Gamasina</taxon>
        <taxon>Phytoseioidea</taxon>
        <taxon>Phytoseiidae</taxon>
        <taxon>Typhlodrominae</taxon>
        <taxon>Galendromus</taxon>
    </lineage>
</organism>
<feature type="compositionally biased region" description="Acidic residues" evidence="1">
    <location>
        <begin position="98"/>
        <end position="113"/>
    </location>
</feature>
<feature type="compositionally biased region" description="Basic and acidic residues" evidence="1">
    <location>
        <begin position="56"/>
        <end position="69"/>
    </location>
</feature>
<dbReference type="GO" id="GO:0005634">
    <property type="term" value="C:nucleus"/>
    <property type="evidence" value="ECO:0007669"/>
    <property type="project" value="TreeGrafter"/>
</dbReference>
<dbReference type="InterPro" id="IPR019370">
    <property type="entry name" value="E2F-assoc_phosphoprotein"/>
</dbReference>
<proteinExistence type="predicted"/>
<feature type="compositionally biased region" description="Polar residues" evidence="1">
    <location>
        <begin position="119"/>
        <end position="132"/>
    </location>
</feature>
<evidence type="ECO:0000313" key="3">
    <source>
        <dbReference type="RefSeq" id="XP_003748626.1"/>
    </source>
</evidence>
<dbReference type="Proteomes" id="UP000694867">
    <property type="component" value="Unplaced"/>
</dbReference>
<dbReference type="RefSeq" id="XP_003748626.1">
    <property type="nucleotide sequence ID" value="XM_003748578.2"/>
</dbReference>
<name>A0AAJ6QZ50_9ACAR</name>
<feature type="region of interest" description="Disordered" evidence="1">
    <location>
        <begin position="182"/>
        <end position="205"/>
    </location>
</feature>
<keyword evidence="2" id="KW-1185">Reference proteome</keyword>
<dbReference type="KEGG" id="goe:100899628"/>
<dbReference type="PANTHER" id="PTHR15967:SF0">
    <property type="entry name" value="E2F-ASSOCIATED PHOSPHOPROTEIN"/>
    <property type="match status" value="1"/>
</dbReference>
<evidence type="ECO:0000313" key="2">
    <source>
        <dbReference type="Proteomes" id="UP000694867"/>
    </source>
</evidence>
<dbReference type="AlphaFoldDB" id="A0AAJ6QZ50"/>
<reference evidence="3" key="1">
    <citation type="submission" date="2025-08" db="UniProtKB">
        <authorList>
            <consortium name="RefSeq"/>
        </authorList>
    </citation>
    <scope>IDENTIFICATION</scope>
</reference>
<gene>
    <name evidence="3" type="primary">LOC100899628</name>
</gene>
<dbReference type="Pfam" id="PF10238">
    <property type="entry name" value="Eapp_C"/>
    <property type="match status" value="1"/>
</dbReference>
<evidence type="ECO:0000256" key="1">
    <source>
        <dbReference type="SAM" id="MobiDB-lite"/>
    </source>
</evidence>
<feature type="region of interest" description="Disordered" evidence="1">
    <location>
        <begin position="1"/>
        <end position="136"/>
    </location>
</feature>
<dbReference type="GeneID" id="100899628"/>
<accession>A0AAJ6QZ50</accession>
<feature type="compositionally biased region" description="Acidic residues" evidence="1">
    <location>
        <begin position="25"/>
        <end position="34"/>
    </location>
</feature>
<dbReference type="PANTHER" id="PTHR15967">
    <property type="entry name" value="E2F-ASSOCIATED PHOSPHOPROTEIN"/>
    <property type="match status" value="1"/>
</dbReference>
<sequence>MEPFEKIYDADYEAGDSDSVRGSDSSDDCLEDFEREMQDALDKRVGLKTPPKHKNRPDDQPACEHEQHADLNSAAGSRLGEGDPAQPNGGSSQKTAEDANDDLFYDPDEDEDNEKWAQRQRQQSIFPASSSARVEPLPRSDAVLNCPGCMTLLCRDCQAHETKSGQYRAMFVLNCKPDTSVQVPGPLTKDRRKRRRGGRDQASESDDKMLFHPFHCNFCQTRIGVFDSDEVYHFLNVLAS</sequence>
<feature type="compositionally biased region" description="Basic and acidic residues" evidence="1">
    <location>
        <begin position="35"/>
        <end position="45"/>
    </location>
</feature>